<protein>
    <submittedName>
        <fullName evidence="1">Copper chaperone CopZ</fullName>
    </submittedName>
</protein>
<name>A0ABT3H979_9HYPH</name>
<dbReference type="Pfam" id="PF19991">
    <property type="entry name" value="HMA_2"/>
    <property type="match status" value="1"/>
</dbReference>
<comment type="caution">
    <text evidence="1">The sequence shown here is derived from an EMBL/GenBank/DDBJ whole genome shotgun (WGS) entry which is preliminary data.</text>
</comment>
<dbReference type="SUPFAM" id="SSF55008">
    <property type="entry name" value="HMA, heavy metal-associated domain"/>
    <property type="match status" value="1"/>
</dbReference>
<evidence type="ECO:0000313" key="1">
    <source>
        <dbReference type="EMBL" id="MCW2306958.1"/>
    </source>
</evidence>
<sequence>MNEPADSDLIAAFWRIRPMLRIAHHIPGRIRLSVSLKALASGPKLSAGTVEALLARLEGITAVRINRAAGSATVTYDPKTFPPDLWSKIVTADRPAIEAEIRRRLDLADA</sequence>
<gene>
    <name evidence="1" type="ORF">M2319_001280</name>
</gene>
<dbReference type="InterPro" id="IPR036163">
    <property type="entry name" value="HMA_dom_sf"/>
</dbReference>
<evidence type="ECO:0000313" key="2">
    <source>
        <dbReference type="Proteomes" id="UP001209755"/>
    </source>
</evidence>
<dbReference type="RefSeq" id="WP_264600616.1">
    <property type="nucleotide sequence ID" value="NZ_JAOQNS010000003.1"/>
</dbReference>
<dbReference type="Proteomes" id="UP001209755">
    <property type="component" value="Unassembled WGS sequence"/>
</dbReference>
<dbReference type="CDD" id="cd00371">
    <property type="entry name" value="HMA"/>
    <property type="match status" value="1"/>
</dbReference>
<accession>A0ABT3H979</accession>
<dbReference type="Gene3D" id="3.30.70.100">
    <property type="match status" value="1"/>
</dbReference>
<organism evidence="1 2">
    <name type="scientific">Rhodobium gokarnense</name>
    <dbReference type="NCBI Taxonomy" id="364296"/>
    <lineage>
        <taxon>Bacteria</taxon>
        <taxon>Pseudomonadati</taxon>
        <taxon>Pseudomonadota</taxon>
        <taxon>Alphaproteobacteria</taxon>
        <taxon>Hyphomicrobiales</taxon>
        <taxon>Rhodobiaceae</taxon>
        <taxon>Rhodobium</taxon>
    </lineage>
</organism>
<reference evidence="2" key="1">
    <citation type="submission" date="2023-07" db="EMBL/GenBank/DDBJ databases">
        <title>Genome sequencing of Purple Non-Sulfur Bacteria from various extreme environments.</title>
        <authorList>
            <person name="Mayer M."/>
        </authorList>
    </citation>
    <scope>NUCLEOTIDE SEQUENCE [LARGE SCALE GENOMIC DNA]</scope>
    <source>
        <strain evidence="2">DSM 17935</strain>
    </source>
</reference>
<proteinExistence type="predicted"/>
<dbReference type="EMBL" id="JAOQNS010000003">
    <property type="protein sequence ID" value="MCW2306958.1"/>
    <property type="molecule type" value="Genomic_DNA"/>
</dbReference>
<dbReference type="InterPro" id="IPR006121">
    <property type="entry name" value="HMA_dom"/>
</dbReference>
<keyword evidence="2" id="KW-1185">Reference proteome</keyword>